<proteinExistence type="predicted"/>
<feature type="signal peptide" evidence="1">
    <location>
        <begin position="1"/>
        <end position="32"/>
    </location>
</feature>
<protein>
    <submittedName>
        <fullName evidence="2">Uncharacterized protein</fullName>
    </submittedName>
</protein>
<evidence type="ECO:0000256" key="1">
    <source>
        <dbReference type="SAM" id="SignalP"/>
    </source>
</evidence>
<name>A0ABW2CZZ0_9ACTN</name>
<evidence type="ECO:0000313" key="3">
    <source>
        <dbReference type="Proteomes" id="UP001596380"/>
    </source>
</evidence>
<dbReference type="Proteomes" id="UP001596380">
    <property type="component" value="Unassembled WGS sequence"/>
</dbReference>
<feature type="chain" id="PRO_5045103409" evidence="1">
    <location>
        <begin position="33"/>
        <end position="197"/>
    </location>
</feature>
<dbReference type="RefSeq" id="WP_160820313.1">
    <property type="nucleotide sequence ID" value="NZ_JBHSXS010000055.1"/>
</dbReference>
<accession>A0ABW2CZZ0</accession>
<reference evidence="3" key="1">
    <citation type="journal article" date="2019" name="Int. J. Syst. Evol. Microbiol.">
        <title>The Global Catalogue of Microorganisms (GCM) 10K type strain sequencing project: providing services to taxonomists for standard genome sequencing and annotation.</title>
        <authorList>
            <consortium name="The Broad Institute Genomics Platform"/>
            <consortium name="The Broad Institute Genome Sequencing Center for Infectious Disease"/>
            <person name="Wu L."/>
            <person name="Ma J."/>
        </authorList>
    </citation>
    <scope>NUCLEOTIDE SEQUENCE [LARGE SCALE GENOMIC DNA]</scope>
    <source>
        <strain evidence="3">JCM 3369</strain>
    </source>
</reference>
<keyword evidence="3" id="KW-1185">Reference proteome</keyword>
<comment type="caution">
    <text evidence="2">The sequence shown here is derived from an EMBL/GenBank/DDBJ whole genome shotgun (WGS) entry which is preliminary data.</text>
</comment>
<dbReference type="EMBL" id="JBHSXS010000055">
    <property type="protein sequence ID" value="MFC6886530.1"/>
    <property type="molecule type" value="Genomic_DNA"/>
</dbReference>
<evidence type="ECO:0000313" key="2">
    <source>
        <dbReference type="EMBL" id="MFC6886530.1"/>
    </source>
</evidence>
<gene>
    <name evidence="2" type="ORF">ACFQKB_42690</name>
</gene>
<organism evidence="2 3">
    <name type="scientific">Actinomadura yumaensis</name>
    <dbReference type="NCBI Taxonomy" id="111807"/>
    <lineage>
        <taxon>Bacteria</taxon>
        <taxon>Bacillati</taxon>
        <taxon>Actinomycetota</taxon>
        <taxon>Actinomycetes</taxon>
        <taxon>Streptosporangiales</taxon>
        <taxon>Thermomonosporaceae</taxon>
        <taxon>Actinomadura</taxon>
    </lineage>
</organism>
<keyword evidence="1" id="KW-0732">Signal</keyword>
<sequence>MARFENVVRKRVSWKVAAVVAGSGALAVGAGAVGVAVASGPHEKAASPAALGALVPAPPKGQPLTYQQAVEAGEAPCRGGAVQAVLDNDCYRLTGEPVTLGPADDAKLTTGEVGGLGRFRVEIDLPDAGLAAYQRLRADVGREKAPRNVLGMSVGGRLLVAGRVAAKPADPGKAVLVGPCLTEELGHRIVHSLTGHR</sequence>